<dbReference type="AlphaFoldDB" id="A0A9D7LKT7"/>
<evidence type="ECO:0000313" key="8">
    <source>
        <dbReference type="Proteomes" id="UP000808146"/>
    </source>
</evidence>
<gene>
    <name evidence="7" type="ORF">IPN75_04320</name>
</gene>
<name>A0A9D7LKT7_9RHOO</name>
<keyword evidence="4" id="KW-1015">Disulfide bond</keyword>
<evidence type="ECO:0000256" key="4">
    <source>
        <dbReference type="PIRSR" id="PIRSR603782-2"/>
    </source>
</evidence>
<comment type="similarity">
    <text evidence="1">Belongs to the SCO1/2 family.</text>
</comment>
<evidence type="ECO:0000256" key="1">
    <source>
        <dbReference type="ARBA" id="ARBA00010996"/>
    </source>
</evidence>
<evidence type="ECO:0000256" key="5">
    <source>
        <dbReference type="SAM" id="Phobius"/>
    </source>
</evidence>
<organism evidence="7 8">
    <name type="scientific">Candidatus Dechloromonas phosphorivorans</name>
    <dbReference type="NCBI Taxonomy" id="2899244"/>
    <lineage>
        <taxon>Bacteria</taxon>
        <taxon>Pseudomonadati</taxon>
        <taxon>Pseudomonadota</taxon>
        <taxon>Betaproteobacteria</taxon>
        <taxon>Rhodocyclales</taxon>
        <taxon>Azonexaceae</taxon>
        <taxon>Dechloromonas</taxon>
    </lineage>
</organism>
<dbReference type="GO" id="GO:0046872">
    <property type="term" value="F:metal ion binding"/>
    <property type="evidence" value="ECO:0007669"/>
    <property type="project" value="UniProtKB-KW"/>
</dbReference>
<keyword evidence="5" id="KW-0472">Membrane</keyword>
<keyword evidence="3" id="KW-0479">Metal-binding</keyword>
<dbReference type="InterPro" id="IPR013766">
    <property type="entry name" value="Thioredoxin_domain"/>
</dbReference>
<feature type="binding site" evidence="3">
    <location>
        <position position="140"/>
    </location>
    <ligand>
        <name>Cu cation</name>
        <dbReference type="ChEBI" id="CHEBI:23378"/>
    </ligand>
</feature>
<dbReference type="PROSITE" id="PS51352">
    <property type="entry name" value="THIOREDOXIN_2"/>
    <property type="match status" value="1"/>
</dbReference>
<dbReference type="EMBL" id="JADKBR010000003">
    <property type="protein sequence ID" value="MBK8889660.1"/>
    <property type="molecule type" value="Genomic_DNA"/>
</dbReference>
<evidence type="ECO:0000313" key="7">
    <source>
        <dbReference type="EMBL" id="MBK8889660.1"/>
    </source>
</evidence>
<dbReference type="Gene3D" id="3.40.30.10">
    <property type="entry name" value="Glutaredoxin"/>
    <property type="match status" value="1"/>
</dbReference>
<dbReference type="PANTHER" id="PTHR12151:SF25">
    <property type="entry name" value="LINALOOL DEHYDRATASE_ISOMERASE DOMAIN-CONTAINING PROTEIN"/>
    <property type="match status" value="1"/>
</dbReference>
<evidence type="ECO:0000256" key="3">
    <source>
        <dbReference type="PIRSR" id="PIRSR603782-1"/>
    </source>
</evidence>
<dbReference type="Pfam" id="PF02630">
    <property type="entry name" value="SCO1-SenC"/>
    <property type="match status" value="1"/>
</dbReference>
<reference evidence="7" key="1">
    <citation type="submission" date="2020-10" db="EMBL/GenBank/DDBJ databases">
        <title>Connecting structure to function with the recovery of over 1000 high-quality activated sludge metagenome-assembled genomes encoding full-length rRNA genes using long-read sequencing.</title>
        <authorList>
            <person name="Singleton C.M."/>
            <person name="Petriglieri F."/>
            <person name="Kristensen J.M."/>
            <person name="Kirkegaard R.H."/>
            <person name="Michaelsen T.Y."/>
            <person name="Andersen M.H."/>
            <person name="Karst S.M."/>
            <person name="Dueholm M.S."/>
            <person name="Nielsen P.H."/>
            <person name="Albertsen M."/>
        </authorList>
    </citation>
    <scope>NUCLEOTIDE SEQUENCE</scope>
    <source>
        <strain evidence="7">OdNE_18-Q3-R46-58_BAT3C.305</strain>
    </source>
</reference>
<dbReference type="InterPro" id="IPR036249">
    <property type="entry name" value="Thioredoxin-like_sf"/>
</dbReference>
<dbReference type="SUPFAM" id="SSF52833">
    <property type="entry name" value="Thioredoxin-like"/>
    <property type="match status" value="1"/>
</dbReference>
<feature type="binding site" evidence="3">
    <location>
        <position position="144"/>
    </location>
    <ligand>
        <name>Cu cation</name>
        <dbReference type="ChEBI" id="CHEBI:23378"/>
    </ligand>
</feature>
<evidence type="ECO:0000259" key="6">
    <source>
        <dbReference type="PROSITE" id="PS51352"/>
    </source>
</evidence>
<dbReference type="CDD" id="cd02968">
    <property type="entry name" value="SCO"/>
    <property type="match status" value="1"/>
</dbReference>
<feature type="domain" description="Thioredoxin" evidence="6">
    <location>
        <begin position="102"/>
        <end position="264"/>
    </location>
</feature>
<feature type="transmembrane region" description="Helical" evidence="5">
    <location>
        <begin position="300"/>
        <end position="321"/>
    </location>
</feature>
<proteinExistence type="inferred from homology"/>
<sequence length="335" mass="36899">MAPGPGTDPQDRDGLFLFLSGSIDPGAAGGDYRRPPLIRRFVVIPAFLRIALATVAFLAADALLAADAADEKPKLTARPQGVKTELALTTLDEKTAFERSQSAIGKQVGNFVLLDRQGKPVELSRYRGKPLLVSFIYTACFQVCPTTTRNLQKAVQNTVSVLGADRFNVISIGFNQPFDSPQALKDFSVQYGISLPNWEFLSPSPAILDDLTANFGFSYVATAAGFDHLNQVTMVDAEGQIFRQVYGEKFNASDLAEPLKAMIAGAAIPPETDTLKEIMERVRILCSVYDPVTGRYRTNYSVYFMIAGFLTFTGFTIYLCVHFWKNRRRRVIPSA</sequence>
<protein>
    <submittedName>
        <fullName evidence="7">SCO family protein</fullName>
    </submittedName>
</protein>
<feature type="binding site" evidence="3">
    <location>
        <position position="228"/>
    </location>
    <ligand>
        <name>Cu cation</name>
        <dbReference type="ChEBI" id="CHEBI:23378"/>
    </ligand>
</feature>
<keyword evidence="2 3" id="KW-0186">Copper</keyword>
<feature type="disulfide bond" description="Redox-active" evidence="4">
    <location>
        <begin position="140"/>
        <end position="144"/>
    </location>
</feature>
<keyword evidence="5" id="KW-0812">Transmembrane</keyword>
<comment type="caution">
    <text evidence="7">The sequence shown here is derived from an EMBL/GenBank/DDBJ whole genome shotgun (WGS) entry which is preliminary data.</text>
</comment>
<dbReference type="PANTHER" id="PTHR12151">
    <property type="entry name" value="ELECTRON TRANSPORT PROTIN SCO1/SENC FAMILY MEMBER"/>
    <property type="match status" value="1"/>
</dbReference>
<keyword evidence="5" id="KW-1133">Transmembrane helix</keyword>
<dbReference type="InterPro" id="IPR003782">
    <property type="entry name" value="SCO1/SenC"/>
</dbReference>
<dbReference type="Proteomes" id="UP000808146">
    <property type="component" value="Unassembled WGS sequence"/>
</dbReference>
<accession>A0A9D7LKT7</accession>
<evidence type="ECO:0000256" key="2">
    <source>
        <dbReference type="ARBA" id="ARBA00023008"/>
    </source>
</evidence>